<evidence type="ECO:0000313" key="6">
    <source>
        <dbReference type="Proteomes" id="UP000294887"/>
    </source>
</evidence>
<evidence type="ECO:0000259" key="4">
    <source>
        <dbReference type="PROSITE" id="PS50893"/>
    </source>
</evidence>
<keyword evidence="6" id="KW-1185">Reference proteome</keyword>
<dbReference type="InterPro" id="IPR003439">
    <property type="entry name" value="ABC_transporter-like_ATP-bd"/>
</dbReference>
<name>A0A4R1F4C7_9GAMM</name>
<evidence type="ECO:0000313" key="5">
    <source>
        <dbReference type="EMBL" id="TCJ87349.1"/>
    </source>
</evidence>
<dbReference type="Gene3D" id="3.40.50.300">
    <property type="entry name" value="P-loop containing nucleotide triphosphate hydrolases"/>
    <property type="match status" value="1"/>
</dbReference>
<proteinExistence type="predicted"/>
<keyword evidence="3 5" id="KW-0067">ATP-binding</keyword>
<dbReference type="SUPFAM" id="SSF52540">
    <property type="entry name" value="P-loop containing nucleoside triphosphate hydrolases"/>
    <property type="match status" value="1"/>
</dbReference>
<dbReference type="AlphaFoldDB" id="A0A4R1F4C7"/>
<reference evidence="5 6" key="1">
    <citation type="submission" date="2019-03" db="EMBL/GenBank/DDBJ databases">
        <title>Genomic Encyclopedia of Type Strains, Phase IV (KMG-IV): sequencing the most valuable type-strain genomes for metagenomic binning, comparative biology and taxonomic classification.</title>
        <authorList>
            <person name="Goeker M."/>
        </authorList>
    </citation>
    <scope>NUCLEOTIDE SEQUENCE [LARGE SCALE GENOMIC DNA]</scope>
    <source>
        <strain evidence="5 6">DSM 24830</strain>
    </source>
</reference>
<dbReference type="Pfam" id="PF00005">
    <property type="entry name" value="ABC_tran"/>
    <property type="match status" value="1"/>
</dbReference>
<dbReference type="Pfam" id="PF12399">
    <property type="entry name" value="BCA_ABC_TP_C"/>
    <property type="match status" value="1"/>
</dbReference>
<dbReference type="InterPro" id="IPR027417">
    <property type="entry name" value="P-loop_NTPase"/>
</dbReference>
<dbReference type="PANTHER" id="PTHR45772">
    <property type="entry name" value="CONSERVED COMPONENT OF ABC TRANSPORTER FOR NATURAL AMINO ACIDS-RELATED"/>
    <property type="match status" value="1"/>
</dbReference>
<protein>
    <submittedName>
        <fullName evidence="5">Amino acid/amide ABC transporter ATP-binding protein 1 (HAAT family)</fullName>
    </submittedName>
</protein>
<dbReference type="CDD" id="cd03219">
    <property type="entry name" value="ABC_Mj1267_LivG_branched"/>
    <property type="match status" value="1"/>
</dbReference>
<dbReference type="SMART" id="SM00382">
    <property type="entry name" value="AAA"/>
    <property type="match status" value="1"/>
</dbReference>
<accession>A0A4R1F4C7</accession>
<sequence length="261" mass="28284">MTNSTVDTSNSTTLGSTVLKIENLTKRYGALTVSDSINCDLKQGEIHTLIGPNGAGKSTLVGQIAGWIKPDSGSITLNGTDITNMNVAKRSRLGLGRSFQVSCLAMELSAQRNVMLAVQARQGSSYRFWKPAASDQSLIDEADKILDRLHISEFKDTLASQLSHGKRRELEVACALALQPKVLLLDEPMAGLDPASTQGLINFLQNLKAEIPILLIEHDMDAVFQLSDRISVLVYGKLIFSGSPDQIKASPEVRKAYLGDD</sequence>
<evidence type="ECO:0000256" key="1">
    <source>
        <dbReference type="ARBA" id="ARBA00022448"/>
    </source>
</evidence>
<dbReference type="PANTHER" id="PTHR45772:SF2">
    <property type="entry name" value="ABC TRANSPORTER ATP-BINDING PROTEIN"/>
    <property type="match status" value="1"/>
</dbReference>
<evidence type="ECO:0000256" key="3">
    <source>
        <dbReference type="ARBA" id="ARBA00022840"/>
    </source>
</evidence>
<organism evidence="5 6">
    <name type="scientific">Cocleimonas flava</name>
    <dbReference type="NCBI Taxonomy" id="634765"/>
    <lineage>
        <taxon>Bacteria</taxon>
        <taxon>Pseudomonadati</taxon>
        <taxon>Pseudomonadota</taxon>
        <taxon>Gammaproteobacteria</taxon>
        <taxon>Thiotrichales</taxon>
        <taxon>Thiotrichaceae</taxon>
        <taxon>Cocleimonas</taxon>
    </lineage>
</organism>
<dbReference type="GO" id="GO:0005886">
    <property type="term" value="C:plasma membrane"/>
    <property type="evidence" value="ECO:0007669"/>
    <property type="project" value="TreeGrafter"/>
</dbReference>
<dbReference type="GO" id="GO:0016887">
    <property type="term" value="F:ATP hydrolysis activity"/>
    <property type="evidence" value="ECO:0007669"/>
    <property type="project" value="InterPro"/>
</dbReference>
<keyword evidence="1" id="KW-0813">Transport</keyword>
<dbReference type="InterPro" id="IPR003593">
    <property type="entry name" value="AAA+_ATPase"/>
</dbReference>
<comment type="caution">
    <text evidence="5">The sequence shown here is derived from an EMBL/GenBank/DDBJ whole genome shotgun (WGS) entry which is preliminary data.</text>
</comment>
<feature type="domain" description="ABC transporter" evidence="4">
    <location>
        <begin position="19"/>
        <end position="260"/>
    </location>
</feature>
<evidence type="ECO:0000256" key="2">
    <source>
        <dbReference type="ARBA" id="ARBA00022741"/>
    </source>
</evidence>
<dbReference type="InterPro" id="IPR051120">
    <property type="entry name" value="ABC_AA/LPS_Transport"/>
</dbReference>
<dbReference type="RefSeq" id="WP_207907065.1">
    <property type="nucleotide sequence ID" value="NZ_BAAAFU010000004.1"/>
</dbReference>
<keyword evidence="2" id="KW-0547">Nucleotide-binding</keyword>
<dbReference type="GO" id="GO:0005524">
    <property type="term" value="F:ATP binding"/>
    <property type="evidence" value="ECO:0007669"/>
    <property type="project" value="UniProtKB-KW"/>
</dbReference>
<dbReference type="PROSITE" id="PS50893">
    <property type="entry name" value="ABC_TRANSPORTER_2"/>
    <property type="match status" value="1"/>
</dbReference>
<dbReference type="EMBL" id="SMFQ01000003">
    <property type="protein sequence ID" value="TCJ87349.1"/>
    <property type="molecule type" value="Genomic_DNA"/>
</dbReference>
<gene>
    <name evidence="5" type="ORF">EV695_1859</name>
</gene>
<dbReference type="InterPro" id="IPR032823">
    <property type="entry name" value="BCA_ABC_TP_C"/>
</dbReference>
<dbReference type="Proteomes" id="UP000294887">
    <property type="component" value="Unassembled WGS sequence"/>
</dbReference>